<dbReference type="InParanoid" id="A0A1X7T6J1"/>
<protein>
    <submittedName>
        <fullName evidence="1">Uncharacterized protein</fullName>
    </submittedName>
</protein>
<evidence type="ECO:0000313" key="1">
    <source>
        <dbReference type="EnsemblMetazoa" id="Aqu2.1.10135_001"/>
    </source>
</evidence>
<reference evidence="1" key="1">
    <citation type="submission" date="2017-05" db="UniProtKB">
        <authorList>
            <consortium name="EnsemblMetazoa"/>
        </authorList>
    </citation>
    <scope>IDENTIFICATION</scope>
</reference>
<accession>A0A1X7T6J1</accession>
<dbReference type="AlphaFoldDB" id="A0A1X7T6J1"/>
<organism evidence="1">
    <name type="scientific">Amphimedon queenslandica</name>
    <name type="common">Sponge</name>
    <dbReference type="NCBI Taxonomy" id="400682"/>
    <lineage>
        <taxon>Eukaryota</taxon>
        <taxon>Metazoa</taxon>
        <taxon>Porifera</taxon>
        <taxon>Demospongiae</taxon>
        <taxon>Heteroscleromorpha</taxon>
        <taxon>Haplosclerida</taxon>
        <taxon>Niphatidae</taxon>
        <taxon>Amphimedon</taxon>
    </lineage>
</organism>
<dbReference type="EnsemblMetazoa" id="Aqu2.1.10135_001">
    <property type="protein sequence ID" value="Aqu2.1.10135_001"/>
    <property type="gene ID" value="Aqu2.1.10135"/>
</dbReference>
<sequence>LTGVISIFMKFKVKPLTPVSLVLCDTSHSLSSTLPLSLSHIAIFVLL</sequence>
<name>A0A1X7T6J1_AMPQE</name>
<proteinExistence type="predicted"/>